<dbReference type="PROSITE" id="PS01095">
    <property type="entry name" value="GH18_1"/>
    <property type="match status" value="1"/>
</dbReference>
<comment type="caution">
    <text evidence="11">The sequence shown here is derived from an EMBL/GenBank/DDBJ whole genome shotgun (WGS) entry which is preliminary data.</text>
</comment>
<sequence length="987" mass="104742">MIPLAFAYVFFGTGNQPVLNFANICNYVDNATFPGTQLVNCPTIASDIKFCQSKGKAITLALGGAGGTYGFSGDAQAMQFADQLWDEFLGGSASIRPFGDVILDGVDLDIEQGGAGGYPAFINTLRAHFAADSRKKYYITGAPQCVHPDAALSLALNSVWFDLVFVQFYNNPCGLGFYSNNVAWNYGVWDYWATHISVNPDVKVLIGAPAAPTAAGSGYVDLSTLKAITQNTHNSANAFGGIMYWDASQAWLNPVGSQNYASATKSFLRTLGSASLLACSAPAWESGKSYSGAAQVTRNGYTFVNRWYSSADPATDYTTNGAWNIIGACGGASPKSTSTSTVKTTTGGTSTSTASISTSSPASPSCTAPDWVSTTAYNGGATVSYNGYTWTARYWTQNDVPGSNVNDVWTKGAVCSATVLRQAPKPRQLAAGSCTAAAWVSTTAYNGGAQVSYGGYTWTAKYWTQNDVPSANVNNVWTRGDACGVTSTVAPPSSTSTVAPPTSSTTTTSAATTSCTPGVEKTITGYFPNWLYSNYLPSQIEWSKYTHINYAFAVMYSGTTPSWADSGVLADDVQYGFPKLVAAAHSAGVKIAVSIGGWSGSVGFSSMVSTAAGRASFIAWQVSFIKQYNTDGVDIDWEYPGRQGAGCNGVNAALDTINLQLLVSELRASLDSNFPTVYKYITMAVRVYPFDGPNGPVSSVADFVPHVDRFNIMTFDINGAWSNVSGPNAPFQHDPTKGFQASYVAGIQAWIAAGVPKNKITGGIPLYGRAQTLKVTNPTTQYNDGLTPAPLGDSLDGPWQDAYCSSDTAAASGIWRWKNLRSQGVLTSPTTAASPWIRNFDTLTQTPWLFNPTTKMFISYDDPISVANKANYVVSEGLNGVFVWSVDEDNGELLSAMQVVRNPDGFPACPTPTSSTSPTETGSPSGCGEAWVATAAYSAGTVVSYGGYSWTAKYWTQNDTPGVSEWGPWTKSNACALKRRSGKRRLD</sequence>
<dbReference type="Gene3D" id="3.10.50.10">
    <property type="match status" value="1"/>
</dbReference>
<dbReference type="CDD" id="cd12215">
    <property type="entry name" value="ChiC_BD"/>
    <property type="match status" value="3"/>
</dbReference>
<proteinExistence type="predicted"/>
<evidence type="ECO:0000313" key="11">
    <source>
        <dbReference type="EMBL" id="RUS26642.1"/>
    </source>
</evidence>
<dbReference type="InterPro" id="IPR011583">
    <property type="entry name" value="Chitinase_II/V-like_cat"/>
</dbReference>
<dbReference type="InterPro" id="IPR050542">
    <property type="entry name" value="Glycosyl_Hydrlase18_Chitinase"/>
</dbReference>
<keyword evidence="4" id="KW-0146">Chitin degradation</keyword>
<dbReference type="GO" id="GO:0000272">
    <property type="term" value="P:polysaccharide catabolic process"/>
    <property type="evidence" value="ECO:0007669"/>
    <property type="project" value="UniProtKB-KW"/>
</dbReference>
<dbReference type="SUPFAM" id="SSF51445">
    <property type="entry name" value="(Trans)glycosidases"/>
    <property type="match status" value="2"/>
</dbReference>
<dbReference type="GO" id="GO:0008843">
    <property type="term" value="F:endochitinase activity"/>
    <property type="evidence" value="ECO:0007669"/>
    <property type="project" value="UniProtKB-EC"/>
</dbReference>
<keyword evidence="7" id="KW-0624">Polysaccharide degradation</keyword>
<keyword evidence="12" id="KW-1185">Reference proteome</keyword>
<evidence type="ECO:0000256" key="9">
    <source>
        <dbReference type="SAM" id="MobiDB-lite"/>
    </source>
</evidence>
<dbReference type="Pfam" id="PF00704">
    <property type="entry name" value="Glyco_hydro_18"/>
    <property type="match status" value="2"/>
</dbReference>
<keyword evidence="6 8" id="KW-0326">Glycosidase</keyword>
<comment type="catalytic activity">
    <reaction evidence="1">
        <text>Random endo-hydrolysis of N-acetyl-beta-D-glucosaminide (1-&gt;4)-beta-linkages in chitin and chitodextrins.</text>
        <dbReference type="EC" id="3.2.1.14"/>
    </reaction>
</comment>
<evidence type="ECO:0000256" key="8">
    <source>
        <dbReference type="RuleBase" id="RU000489"/>
    </source>
</evidence>
<reference evidence="11 12" key="1">
    <citation type="journal article" date="2018" name="New Phytol.">
        <title>Phylogenomics of Endogonaceae and evolution of mycorrhizas within Mucoromycota.</title>
        <authorList>
            <person name="Chang Y."/>
            <person name="Desiro A."/>
            <person name="Na H."/>
            <person name="Sandor L."/>
            <person name="Lipzen A."/>
            <person name="Clum A."/>
            <person name="Barry K."/>
            <person name="Grigoriev I.V."/>
            <person name="Martin F.M."/>
            <person name="Stajich J.E."/>
            <person name="Smith M.E."/>
            <person name="Bonito G."/>
            <person name="Spatafora J.W."/>
        </authorList>
    </citation>
    <scope>NUCLEOTIDE SEQUENCE [LARGE SCALE GENOMIC DNA]</scope>
    <source>
        <strain evidence="11 12">AD002</strain>
    </source>
</reference>
<evidence type="ECO:0000256" key="2">
    <source>
        <dbReference type="ARBA" id="ARBA00012729"/>
    </source>
</evidence>
<dbReference type="Gene3D" id="2.10.10.20">
    <property type="entry name" value="Carbohydrate-binding module superfamily 5/12"/>
    <property type="match status" value="4"/>
</dbReference>
<evidence type="ECO:0000313" key="12">
    <source>
        <dbReference type="Proteomes" id="UP000274822"/>
    </source>
</evidence>
<keyword evidence="3 8" id="KW-0378">Hydrolase</keyword>
<accession>A0A433QA48</accession>
<dbReference type="GO" id="GO:0030246">
    <property type="term" value="F:carbohydrate binding"/>
    <property type="evidence" value="ECO:0007669"/>
    <property type="project" value="InterPro"/>
</dbReference>
<dbReference type="EC" id="3.2.1.14" evidence="2"/>
<dbReference type="GO" id="GO:0008061">
    <property type="term" value="F:chitin binding"/>
    <property type="evidence" value="ECO:0007669"/>
    <property type="project" value="InterPro"/>
</dbReference>
<dbReference type="GO" id="GO:0006032">
    <property type="term" value="P:chitin catabolic process"/>
    <property type="evidence" value="ECO:0007669"/>
    <property type="project" value="UniProtKB-KW"/>
</dbReference>
<evidence type="ECO:0000256" key="1">
    <source>
        <dbReference type="ARBA" id="ARBA00000822"/>
    </source>
</evidence>
<feature type="region of interest" description="Disordered" evidence="9">
    <location>
        <begin position="488"/>
        <end position="513"/>
    </location>
</feature>
<evidence type="ECO:0000256" key="6">
    <source>
        <dbReference type="ARBA" id="ARBA00023295"/>
    </source>
</evidence>
<evidence type="ECO:0000256" key="3">
    <source>
        <dbReference type="ARBA" id="ARBA00022801"/>
    </source>
</evidence>
<evidence type="ECO:0000256" key="4">
    <source>
        <dbReference type="ARBA" id="ARBA00023024"/>
    </source>
</evidence>
<evidence type="ECO:0000256" key="5">
    <source>
        <dbReference type="ARBA" id="ARBA00023277"/>
    </source>
</evidence>
<dbReference type="InterPro" id="IPR029070">
    <property type="entry name" value="Chitinase_insertion_sf"/>
</dbReference>
<gene>
    <name evidence="11" type="ORF">BC938DRAFT_484319</name>
</gene>
<dbReference type="SUPFAM" id="SSF54556">
    <property type="entry name" value="Chitinase insertion domain"/>
    <property type="match status" value="1"/>
</dbReference>
<dbReference type="AlphaFoldDB" id="A0A433QA48"/>
<evidence type="ECO:0000256" key="7">
    <source>
        <dbReference type="ARBA" id="ARBA00023326"/>
    </source>
</evidence>
<dbReference type="PANTHER" id="PTHR45708:SF49">
    <property type="entry name" value="ENDOCHITINASE"/>
    <property type="match status" value="1"/>
</dbReference>
<dbReference type="PROSITE" id="PS51910">
    <property type="entry name" value="GH18_2"/>
    <property type="match status" value="2"/>
</dbReference>
<dbReference type="SUPFAM" id="SSF51055">
    <property type="entry name" value="Carbohydrate binding domain"/>
    <property type="match status" value="4"/>
</dbReference>
<name>A0A433QA48_9FUNG</name>
<dbReference type="Pfam" id="PF02839">
    <property type="entry name" value="CBM_5_12"/>
    <property type="match status" value="1"/>
</dbReference>
<dbReference type="Gene3D" id="3.20.20.80">
    <property type="entry name" value="Glycosidases"/>
    <property type="match status" value="2"/>
</dbReference>
<dbReference type="InterPro" id="IPR001223">
    <property type="entry name" value="Glyco_hydro18_cat"/>
</dbReference>
<dbReference type="Proteomes" id="UP000274822">
    <property type="component" value="Unassembled WGS sequence"/>
</dbReference>
<dbReference type="SMART" id="SM00495">
    <property type="entry name" value="ChtBD3"/>
    <property type="match status" value="4"/>
</dbReference>
<evidence type="ECO:0000259" key="10">
    <source>
        <dbReference type="PROSITE" id="PS51910"/>
    </source>
</evidence>
<protein>
    <recommendedName>
        <fullName evidence="2">chitinase</fullName>
        <ecNumber evidence="2">3.2.1.14</ecNumber>
    </recommendedName>
</protein>
<feature type="domain" description="GH18" evidence="10">
    <location>
        <begin position="521"/>
        <end position="904"/>
    </location>
</feature>
<keyword evidence="5" id="KW-0119">Carbohydrate metabolism</keyword>
<organism evidence="11 12">
    <name type="scientific">Jimgerdemannia flammicorona</name>
    <dbReference type="NCBI Taxonomy" id="994334"/>
    <lineage>
        <taxon>Eukaryota</taxon>
        <taxon>Fungi</taxon>
        <taxon>Fungi incertae sedis</taxon>
        <taxon>Mucoromycota</taxon>
        <taxon>Mucoromycotina</taxon>
        <taxon>Endogonomycetes</taxon>
        <taxon>Endogonales</taxon>
        <taxon>Endogonaceae</taxon>
        <taxon>Jimgerdemannia</taxon>
    </lineage>
</organism>
<feature type="region of interest" description="Disordered" evidence="9">
    <location>
        <begin position="332"/>
        <end position="364"/>
    </location>
</feature>
<dbReference type="PANTHER" id="PTHR45708">
    <property type="entry name" value="ENDOCHITINASE"/>
    <property type="match status" value="1"/>
</dbReference>
<dbReference type="EMBL" id="RBNJ01009983">
    <property type="protein sequence ID" value="RUS26642.1"/>
    <property type="molecule type" value="Genomic_DNA"/>
</dbReference>
<dbReference type="InterPro" id="IPR001579">
    <property type="entry name" value="Glyco_hydro_18_chit_AS"/>
</dbReference>
<dbReference type="InterPro" id="IPR036573">
    <property type="entry name" value="CBM_sf_5/12"/>
</dbReference>
<feature type="domain" description="GH18" evidence="10">
    <location>
        <begin position="1"/>
        <end position="271"/>
    </location>
</feature>
<dbReference type="InterPro" id="IPR017853">
    <property type="entry name" value="GH"/>
</dbReference>
<dbReference type="SMART" id="SM00636">
    <property type="entry name" value="Glyco_18"/>
    <property type="match status" value="1"/>
</dbReference>
<dbReference type="InterPro" id="IPR003610">
    <property type="entry name" value="CBM5/12"/>
</dbReference>
<dbReference type="GO" id="GO:0005576">
    <property type="term" value="C:extracellular region"/>
    <property type="evidence" value="ECO:0007669"/>
    <property type="project" value="InterPro"/>
</dbReference>